<keyword evidence="2 8" id="KW-0813">Transport</keyword>
<dbReference type="PANTHER" id="PTHR30069:SF29">
    <property type="entry name" value="HEMOGLOBIN AND HEMOGLOBIN-HAPTOGLOBIN-BINDING PROTEIN 1-RELATED"/>
    <property type="match status" value="1"/>
</dbReference>
<keyword evidence="7 8" id="KW-0998">Cell outer membrane</keyword>
<dbReference type="RefSeq" id="WP_009578111.1">
    <property type="nucleotide sequence ID" value="NZ_AMZN01000007.1"/>
</dbReference>
<dbReference type="InterPro" id="IPR012910">
    <property type="entry name" value="Plug_dom"/>
</dbReference>
<evidence type="ECO:0000256" key="2">
    <source>
        <dbReference type="ARBA" id="ARBA00022448"/>
    </source>
</evidence>
<keyword evidence="5 9" id="KW-0732">Signal</keyword>
<evidence type="ECO:0000256" key="3">
    <source>
        <dbReference type="ARBA" id="ARBA00022452"/>
    </source>
</evidence>
<dbReference type="SUPFAM" id="SSF56935">
    <property type="entry name" value="Porins"/>
    <property type="match status" value="1"/>
</dbReference>
<dbReference type="OrthoDB" id="9775095at2"/>
<dbReference type="Pfam" id="PF07715">
    <property type="entry name" value="Plug"/>
    <property type="match status" value="1"/>
</dbReference>
<feature type="chain" id="PRO_5003994111" evidence="9">
    <location>
        <begin position="29"/>
        <end position="678"/>
    </location>
</feature>
<accession>L8JWT0</accession>
<gene>
    <name evidence="11" type="ORF">C900_04741</name>
</gene>
<dbReference type="PROSITE" id="PS52016">
    <property type="entry name" value="TONB_DEPENDENT_REC_3"/>
    <property type="match status" value="1"/>
</dbReference>
<evidence type="ECO:0000256" key="9">
    <source>
        <dbReference type="SAM" id="SignalP"/>
    </source>
</evidence>
<evidence type="ECO:0000256" key="1">
    <source>
        <dbReference type="ARBA" id="ARBA00004571"/>
    </source>
</evidence>
<dbReference type="InterPro" id="IPR037066">
    <property type="entry name" value="Plug_dom_sf"/>
</dbReference>
<dbReference type="STRING" id="1237149.C900_04741"/>
<feature type="signal peptide" evidence="9">
    <location>
        <begin position="1"/>
        <end position="28"/>
    </location>
</feature>
<dbReference type="PATRIC" id="fig|1237149.3.peg.661"/>
<keyword evidence="11" id="KW-0675">Receptor</keyword>
<keyword evidence="4 8" id="KW-0812">Transmembrane</keyword>
<evidence type="ECO:0000256" key="5">
    <source>
        <dbReference type="ARBA" id="ARBA00022729"/>
    </source>
</evidence>
<sequence length="678" mass="76035">MKKKLIYPDPGKLIVVLLWLFSFNVASAQTDAADTIDYFSLSLEELMNMTITVASTEALSPRESPGIVNLITADEIARSGARDLIDVLRLIPGFEFGVDVQGVVGVGLRGNWGHEGKILIQLDGQEMNERSFATTQLGHHFPLEQIDRIEIIRGPGSAIYGGYAELGVINIITKKGKMLNGGSASVAYGQMAETLGRMEGNVMIGRSSGDLSFDAKLTVAQGNRSDRTYTDFYGDSYDMKDNSAMGNVHINTGLKYKGLDVRLIYEDYKVEQRDLFDAAMPEPVDMHFKGLYTELKYDYQMSNRVKLTPKFQYKRQRPWLANDAIASRLDTINDGEFEGVFADKTVEQILGDIAFNTNISTRVNTIVGFQYYIDQGTSVSGYEYDFNESTEVKFHNFSAYGQGLFKLDFANITLGARYNNHEQFGDSFVPRLGITKVVNNFHGKLLISQAFRAPSIQNIDANEDIKPELTTVFEIEAGYQFSDKMVLTANFFNIKIEDPIVYFYDSDTGAEGYANYNETGTRGVELEYQYKDSWGSLAMNYSYYTAGGDNKVVSYDVPGNDNKLLGLPQSKFNLYGSFALTKKITFTPSFTYLDERAGFVRADDLDNPVLETFDPALFVNFYFQYKNLLIKSLTAGVGVFNLTDNDYAYIQPYNSGHSPLPAASREVVVRLKYRFNFN</sequence>
<dbReference type="GO" id="GO:0015344">
    <property type="term" value="F:siderophore uptake transmembrane transporter activity"/>
    <property type="evidence" value="ECO:0007669"/>
    <property type="project" value="TreeGrafter"/>
</dbReference>
<feature type="domain" description="TonB-dependent receptor plug" evidence="10">
    <location>
        <begin position="61"/>
        <end position="164"/>
    </location>
</feature>
<dbReference type="PANTHER" id="PTHR30069">
    <property type="entry name" value="TONB-DEPENDENT OUTER MEMBRANE RECEPTOR"/>
    <property type="match status" value="1"/>
</dbReference>
<keyword evidence="6 8" id="KW-0472">Membrane</keyword>
<dbReference type="InterPro" id="IPR039426">
    <property type="entry name" value="TonB-dep_rcpt-like"/>
</dbReference>
<dbReference type="InterPro" id="IPR036942">
    <property type="entry name" value="Beta-barrel_TonB_sf"/>
</dbReference>
<evidence type="ECO:0000313" key="11">
    <source>
        <dbReference type="EMBL" id="ELR73230.1"/>
    </source>
</evidence>
<dbReference type="EMBL" id="AMZN01000007">
    <property type="protein sequence ID" value="ELR73230.1"/>
    <property type="molecule type" value="Genomic_DNA"/>
</dbReference>
<evidence type="ECO:0000259" key="10">
    <source>
        <dbReference type="Pfam" id="PF07715"/>
    </source>
</evidence>
<evidence type="ECO:0000256" key="4">
    <source>
        <dbReference type="ARBA" id="ARBA00022692"/>
    </source>
</evidence>
<dbReference type="Gene3D" id="2.40.170.20">
    <property type="entry name" value="TonB-dependent receptor, beta-barrel domain"/>
    <property type="match status" value="1"/>
</dbReference>
<name>L8JWT0_9BACT</name>
<proteinExistence type="inferred from homology"/>
<dbReference type="GO" id="GO:0009279">
    <property type="term" value="C:cell outer membrane"/>
    <property type="evidence" value="ECO:0007669"/>
    <property type="project" value="UniProtKB-SubCell"/>
</dbReference>
<protein>
    <submittedName>
        <fullName evidence="11">TonB-dependent receptor</fullName>
    </submittedName>
</protein>
<evidence type="ECO:0000256" key="8">
    <source>
        <dbReference type="PROSITE-ProRule" id="PRU01360"/>
    </source>
</evidence>
<evidence type="ECO:0000256" key="7">
    <source>
        <dbReference type="ARBA" id="ARBA00023237"/>
    </source>
</evidence>
<dbReference type="AlphaFoldDB" id="L8JWT0"/>
<dbReference type="Proteomes" id="UP000011135">
    <property type="component" value="Unassembled WGS sequence"/>
</dbReference>
<comment type="caution">
    <text evidence="11">The sequence shown here is derived from an EMBL/GenBank/DDBJ whole genome shotgun (WGS) entry which is preliminary data.</text>
</comment>
<keyword evidence="3 8" id="KW-1134">Transmembrane beta strand</keyword>
<keyword evidence="12" id="KW-1185">Reference proteome</keyword>
<evidence type="ECO:0000256" key="6">
    <source>
        <dbReference type="ARBA" id="ARBA00023136"/>
    </source>
</evidence>
<reference evidence="11 12" key="1">
    <citation type="submission" date="2012-12" db="EMBL/GenBank/DDBJ databases">
        <title>Genome assembly of Fulvivirga imtechensis AK7.</title>
        <authorList>
            <person name="Nupur N."/>
            <person name="Khatri I."/>
            <person name="Kumar R."/>
            <person name="Subramanian S."/>
            <person name="Pinnaka A."/>
        </authorList>
    </citation>
    <scope>NUCLEOTIDE SEQUENCE [LARGE SCALE GENOMIC DNA]</scope>
    <source>
        <strain evidence="11 12">AK7</strain>
    </source>
</reference>
<dbReference type="GO" id="GO:0044718">
    <property type="term" value="P:siderophore transmembrane transport"/>
    <property type="evidence" value="ECO:0007669"/>
    <property type="project" value="TreeGrafter"/>
</dbReference>
<dbReference type="eggNOG" id="COG4771">
    <property type="taxonomic scope" value="Bacteria"/>
</dbReference>
<comment type="similarity">
    <text evidence="8">Belongs to the TonB-dependent receptor family.</text>
</comment>
<organism evidence="11 12">
    <name type="scientific">Fulvivirga imtechensis AK7</name>
    <dbReference type="NCBI Taxonomy" id="1237149"/>
    <lineage>
        <taxon>Bacteria</taxon>
        <taxon>Pseudomonadati</taxon>
        <taxon>Bacteroidota</taxon>
        <taxon>Cytophagia</taxon>
        <taxon>Cytophagales</taxon>
        <taxon>Fulvivirgaceae</taxon>
        <taxon>Fulvivirga</taxon>
    </lineage>
</organism>
<evidence type="ECO:0000313" key="12">
    <source>
        <dbReference type="Proteomes" id="UP000011135"/>
    </source>
</evidence>
<dbReference type="Gene3D" id="2.170.130.10">
    <property type="entry name" value="TonB-dependent receptor, plug domain"/>
    <property type="match status" value="1"/>
</dbReference>
<comment type="subcellular location">
    <subcellularLocation>
        <location evidence="1 8">Cell outer membrane</location>
        <topology evidence="1 8">Multi-pass membrane protein</topology>
    </subcellularLocation>
</comment>